<dbReference type="EMBL" id="OD007424">
    <property type="protein sequence ID" value="CAD7413992.1"/>
    <property type="molecule type" value="Genomic_DNA"/>
</dbReference>
<evidence type="ECO:0000313" key="1">
    <source>
        <dbReference type="EMBL" id="CAD7413992.1"/>
    </source>
</evidence>
<dbReference type="AlphaFoldDB" id="A0A7R9DIP8"/>
<gene>
    <name evidence="1" type="ORF">TPSB3V08_LOCUS9382</name>
</gene>
<accession>A0A7R9DIP8</accession>
<sequence length="137" mass="15722">MESSDEEEFVLENGVLKFLMMDEQPFRCSRSRFEMITRCSRSRFEMIHKVFNATTPWKASDAGPVPRVWWVTEDNVRRLSGCDSNPCHRDPLRASDSAVKSTVGRVARDLKSRPEYVRAFYKSALSFSLSPALLPTL</sequence>
<proteinExistence type="predicted"/>
<organism evidence="1">
    <name type="scientific">Timema poppense</name>
    <name type="common">Walking stick</name>
    <dbReference type="NCBI Taxonomy" id="170557"/>
    <lineage>
        <taxon>Eukaryota</taxon>
        <taxon>Metazoa</taxon>
        <taxon>Ecdysozoa</taxon>
        <taxon>Arthropoda</taxon>
        <taxon>Hexapoda</taxon>
        <taxon>Insecta</taxon>
        <taxon>Pterygota</taxon>
        <taxon>Neoptera</taxon>
        <taxon>Polyneoptera</taxon>
        <taxon>Phasmatodea</taxon>
        <taxon>Timematodea</taxon>
        <taxon>Timematoidea</taxon>
        <taxon>Timematidae</taxon>
        <taxon>Timema</taxon>
    </lineage>
</organism>
<name>A0A7R9DIP8_TIMPO</name>
<reference evidence="1" key="1">
    <citation type="submission" date="2020-11" db="EMBL/GenBank/DDBJ databases">
        <authorList>
            <person name="Tran Van P."/>
        </authorList>
    </citation>
    <scope>NUCLEOTIDE SEQUENCE</scope>
</reference>
<protein>
    <submittedName>
        <fullName evidence="1">Uncharacterized protein</fullName>
    </submittedName>
</protein>